<evidence type="ECO:0000313" key="1">
    <source>
        <dbReference type="EMBL" id="MXN66260.1"/>
    </source>
</evidence>
<dbReference type="EMBL" id="WUMV01000007">
    <property type="protein sequence ID" value="MXN66260.1"/>
    <property type="molecule type" value="Genomic_DNA"/>
</dbReference>
<gene>
    <name evidence="1" type="ORF">GR183_15200</name>
</gene>
<dbReference type="AlphaFoldDB" id="A0A7X3LW87"/>
<dbReference type="PIRSF" id="PIRSF030820">
    <property type="entry name" value="UCP030820"/>
    <property type="match status" value="1"/>
</dbReference>
<accession>A0A7X3LW87</accession>
<comment type="caution">
    <text evidence="1">The sequence shown here is derived from an EMBL/GenBank/DDBJ whole genome shotgun (WGS) entry which is preliminary data.</text>
</comment>
<proteinExistence type="predicted"/>
<dbReference type="RefSeq" id="WP_160776504.1">
    <property type="nucleotide sequence ID" value="NZ_WUMV01000007.1"/>
</dbReference>
<organism evidence="1 2">
    <name type="scientific">Stappia sediminis</name>
    <dbReference type="NCBI Taxonomy" id="2692190"/>
    <lineage>
        <taxon>Bacteria</taxon>
        <taxon>Pseudomonadati</taxon>
        <taxon>Pseudomonadota</taxon>
        <taxon>Alphaproteobacteria</taxon>
        <taxon>Hyphomicrobiales</taxon>
        <taxon>Stappiaceae</taxon>
        <taxon>Stappia</taxon>
    </lineage>
</organism>
<name>A0A7X3LW87_9HYPH</name>
<dbReference type="Pfam" id="PF06073">
    <property type="entry name" value="DUF934"/>
    <property type="match status" value="1"/>
</dbReference>
<evidence type="ECO:0000313" key="2">
    <source>
        <dbReference type="Proteomes" id="UP000433101"/>
    </source>
</evidence>
<dbReference type="InterPro" id="IPR008318">
    <property type="entry name" value="UCP030820"/>
</dbReference>
<sequence length="170" mass="18801">MSNTIYKNGIFGPNEWAVLEDEADLPESGKVLVSPDRFLALEGSAPEGVELGVVIRAGEKAERLVAHLAKLPMVAIDFPKFSDGRGYSSARLLREKFGYKGELRAIGDVLIDQIPFMIRCGIGSFEISHAPTRRALEEDRLNEVPIYLQPVGRDGEVPLGTRPWARRRVA</sequence>
<dbReference type="Proteomes" id="UP000433101">
    <property type="component" value="Unassembled WGS sequence"/>
</dbReference>
<reference evidence="1 2" key="1">
    <citation type="submission" date="2019-12" db="EMBL/GenBank/DDBJ databases">
        <authorList>
            <person name="Li M."/>
        </authorList>
    </citation>
    <scope>NUCLEOTIDE SEQUENCE [LARGE SCALE GENOMIC DNA]</scope>
    <source>
        <strain evidence="1 2">GBMRC 2046</strain>
    </source>
</reference>
<keyword evidence="2" id="KW-1185">Reference proteome</keyword>
<protein>
    <submittedName>
        <fullName evidence="1">DUF934 domain-containing protein</fullName>
    </submittedName>
</protein>